<keyword evidence="2" id="KW-1185">Reference proteome</keyword>
<proteinExistence type="predicted"/>
<dbReference type="OrthoDB" id="5768999at2"/>
<protein>
    <submittedName>
        <fullName evidence="1">Uncharacterized protein</fullName>
    </submittedName>
</protein>
<sequence>MNDLDPTEDDLIRLLVDSWAALRAGTLAEDQQALLDRERPQWQCEAANLIAEGLLAYVTVEMVEPDLAYDREVDPHNTPTPQDYAARLGAHMMDFVDYRGDLVKTRRLGTH</sequence>
<evidence type="ECO:0000313" key="1">
    <source>
        <dbReference type="EMBL" id="SDW12744.1"/>
    </source>
</evidence>
<dbReference type="Proteomes" id="UP000198816">
    <property type="component" value="Unassembled WGS sequence"/>
</dbReference>
<gene>
    <name evidence="1" type="ORF">SAMN05421783_101488</name>
</gene>
<organism evidence="1 2">
    <name type="scientific">Thiocapsa roseopersicina</name>
    <dbReference type="NCBI Taxonomy" id="1058"/>
    <lineage>
        <taxon>Bacteria</taxon>
        <taxon>Pseudomonadati</taxon>
        <taxon>Pseudomonadota</taxon>
        <taxon>Gammaproteobacteria</taxon>
        <taxon>Chromatiales</taxon>
        <taxon>Chromatiaceae</taxon>
        <taxon>Thiocapsa</taxon>
    </lineage>
</organism>
<name>A0A1H2R1J9_THIRO</name>
<dbReference type="AlphaFoldDB" id="A0A1H2R1J9"/>
<dbReference type="RefSeq" id="WP_093027711.1">
    <property type="nucleotide sequence ID" value="NZ_FNNZ01000001.1"/>
</dbReference>
<accession>A0A1H2R1J9</accession>
<reference evidence="2" key="1">
    <citation type="submission" date="2016-10" db="EMBL/GenBank/DDBJ databases">
        <authorList>
            <person name="Varghese N."/>
            <person name="Submissions S."/>
        </authorList>
    </citation>
    <scope>NUCLEOTIDE SEQUENCE [LARGE SCALE GENOMIC DNA]</scope>
    <source>
        <strain evidence="2">DSM 217</strain>
    </source>
</reference>
<evidence type="ECO:0000313" key="2">
    <source>
        <dbReference type="Proteomes" id="UP000198816"/>
    </source>
</evidence>
<dbReference type="EMBL" id="FNNZ01000001">
    <property type="protein sequence ID" value="SDW12744.1"/>
    <property type="molecule type" value="Genomic_DNA"/>
</dbReference>